<proteinExistence type="predicted"/>
<reference evidence="2" key="1">
    <citation type="journal article" date="2019" name="Int. J. Syst. Evol. Microbiol.">
        <title>The Global Catalogue of Microorganisms (GCM) 10K type strain sequencing project: providing services to taxonomists for standard genome sequencing and annotation.</title>
        <authorList>
            <consortium name="The Broad Institute Genomics Platform"/>
            <consortium name="The Broad Institute Genome Sequencing Center for Infectious Disease"/>
            <person name="Wu L."/>
            <person name="Ma J."/>
        </authorList>
    </citation>
    <scope>NUCLEOTIDE SEQUENCE [LARGE SCALE GENOMIC DNA]</scope>
    <source>
        <strain evidence="2">JCM 18285</strain>
    </source>
</reference>
<sequence>MNSEQIIKLRTLIEEAISRMQPLKPSMREDELEDFEYYESFDITNCNEKRICLSILDRLTIIETRLLKKNKPNFYN</sequence>
<evidence type="ECO:0000313" key="2">
    <source>
        <dbReference type="Proteomes" id="UP001501302"/>
    </source>
</evidence>
<comment type="caution">
    <text evidence="1">The sequence shown here is derived from an EMBL/GenBank/DDBJ whole genome shotgun (WGS) entry which is preliminary data.</text>
</comment>
<dbReference type="RefSeq" id="WP_345190478.1">
    <property type="nucleotide sequence ID" value="NZ_BAABJJ010000011.1"/>
</dbReference>
<accession>A0ABP9GDZ2</accession>
<organism evidence="1 2">
    <name type="scientific">Algibacter agarivorans</name>
    <dbReference type="NCBI Taxonomy" id="1109741"/>
    <lineage>
        <taxon>Bacteria</taxon>
        <taxon>Pseudomonadati</taxon>
        <taxon>Bacteroidota</taxon>
        <taxon>Flavobacteriia</taxon>
        <taxon>Flavobacteriales</taxon>
        <taxon>Flavobacteriaceae</taxon>
        <taxon>Algibacter</taxon>
    </lineage>
</organism>
<protein>
    <submittedName>
        <fullName evidence="1">Uncharacterized protein</fullName>
    </submittedName>
</protein>
<gene>
    <name evidence="1" type="ORF">GCM10023314_09200</name>
</gene>
<keyword evidence="2" id="KW-1185">Reference proteome</keyword>
<dbReference type="Proteomes" id="UP001501302">
    <property type="component" value="Unassembled WGS sequence"/>
</dbReference>
<name>A0ABP9GDZ2_9FLAO</name>
<dbReference type="EMBL" id="BAABJJ010000011">
    <property type="protein sequence ID" value="GAA4938732.1"/>
    <property type="molecule type" value="Genomic_DNA"/>
</dbReference>
<evidence type="ECO:0000313" key="1">
    <source>
        <dbReference type="EMBL" id="GAA4938732.1"/>
    </source>
</evidence>